<reference evidence="1 2" key="1">
    <citation type="submission" date="2016-07" db="EMBL/GenBank/DDBJ databases">
        <title>Draft genome sequence of Prauserella muralis DSM 45305, isolated from a mould-covered wall in an indoor environment.</title>
        <authorList>
            <person name="Ruckert C."/>
            <person name="Albersmeier A."/>
            <person name="Jiang C.-L."/>
            <person name="Jiang Y."/>
            <person name="Kalinowski J."/>
            <person name="Schneider O."/>
            <person name="Winkler A."/>
            <person name="Zotchev S.B."/>
        </authorList>
    </citation>
    <scope>NUCLEOTIDE SEQUENCE [LARGE SCALE GENOMIC DNA]</scope>
    <source>
        <strain evidence="1 2">DSM 45305</strain>
        <plasmid evidence="2">ppmurdsm45305</plasmid>
    </source>
</reference>
<sequence>MSATVHLLSELPNLAQPPNFGGGEPPPGSGKLLTVGRWVLWCVSALCVIGLLFVGGKMATEFNHGEMSQHGKRLGAALAGIILVGASSGIAGALI</sequence>
<geneLocation type="plasmid" evidence="2">
    <name>ppmurdsm45305</name>
</geneLocation>
<comment type="caution">
    <text evidence="1">The sequence shown here is derived from an EMBL/GenBank/DDBJ whole genome shotgun (WGS) entry which is preliminary data.</text>
</comment>
<gene>
    <name evidence="1" type="ORF">BAY60_36040</name>
</gene>
<name>A0A2V4ADE2_9PSEU</name>
<keyword evidence="2" id="KW-1185">Reference proteome</keyword>
<dbReference type="RefSeq" id="WP_146770959.1">
    <property type="nucleotide sequence ID" value="NZ_CM009984.1"/>
</dbReference>
<dbReference type="Proteomes" id="UP000249915">
    <property type="component" value="Plasmid pPmurDSM45305"/>
</dbReference>
<dbReference type="AlphaFoldDB" id="A0A2V4ADE2"/>
<dbReference type="OrthoDB" id="4250843at2"/>
<keyword evidence="1" id="KW-0614">Plasmid</keyword>
<dbReference type="EMBL" id="MASW01000024">
    <property type="protein sequence ID" value="PXY16604.1"/>
    <property type="molecule type" value="Genomic_DNA"/>
</dbReference>
<organism evidence="1 2">
    <name type="scientific">Prauserella muralis</name>
    <dbReference type="NCBI Taxonomy" id="588067"/>
    <lineage>
        <taxon>Bacteria</taxon>
        <taxon>Bacillati</taxon>
        <taxon>Actinomycetota</taxon>
        <taxon>Actinomycetes</taxon>
        <taxon>Pseudonocardiales</taxon>
        <taxon>Pseudonocardiaceae</taxon>
        <taxon>Prauserella</taxon>
    </lineage>
</organism>
<evidence type="ECO:0000313" key="2">
    <source>
        <dbReference type="Proteomes" id="UP000249915"/>
    </source>
</evidence>
<protein>
    <submittedName>
        <fullName evidence="1">Conjugal transfer protein TrbC</fullName>
    </submittedName>
</protein>
<accession>A0A2V4ADE2</accession>
<evidence type="ECO:0000313" key="1">
    <source>
        <dbReference type="EMBL" id="PXY16604.1"/>
    </source>
</evidence>
<proteinExistence type="predicted"/>